<dbReference type="RefSeq" id="WP_060751937.1">
    <property type="nucleotide sequence ID" value="NZ_LRPH01000099.1"/>
</dbReference>
<proteinExistence type="predicted"/>
<accession>A0A109FTV1</accession>
<evidence type="ECO:0000313" key="1">
    <source>
        <dbReference type="EMBL" id="KWU54473.1"/>
    </source>
</evidence>
<organism evidence="1 2">
    <name type="scientific">Bacillus mycoides</name>
    <dbReference type="NCBI Taxonomy" id="1405"/>
    <lineage>
        <taxon>Bacteria</taxon>
        <taxon>Bacillati</taxon>
        <taxon>Bacillota</taxon>
        <taxon>Bacilli</taxon>
        <taxon>Bacillales</taxon>
        <taxon>Bacillaceae</taxon>
        <taxon>Bacillus</taxon>
        <taxon>Bacillus cereus group</taxon>
    </lineage>
</organism>
<dbReference type="EMBL" id="LRPH01000099">
    <property type="protein sequence ID" value="KWU54473.1"/>
    <property type="molecule type" value="Genomic_DNA"/>
</dbReference>
<sequence>MNLHQTILVQIRTMIADALRIDEEVNSFLKYCNNQGKIVKEIKLSGIINREYDQGQPLVTVMVVYEE</sequence>
<protein>
    <submittedName>
        <fullName evidence="1">Uncharacterized protein</fullName>
    </submittedName>
</protein>
<dbReference type="Proteomes" id="UP000065797">
    <property type="component" value="Unassembled WGS sequence"/>
</dbReference>
<comment type="caution">
    <text evidence="1">The sequence shown here is derived from an EMBL/GenBank/DDBJ whole genome shotgun (WGS) entry which is preliminary data.</text>
</comment>
<reference evidence="1 2" key="1">
    <citation type="submission" date="2016-01" db="EMBL/GenBank/DDBJ databases">
        <authorList>
            <person name="McClelland M."/>
            <person name="Jain A."/>
            <person name="Saraogi P."/>
            <person name="Mendelson R."/>
            <person name="Westerman R."/>
            <person name="SanMiguel P."/>
            <person name="Csonka L."/>
        </authorList>
    </citation>
    <scope>NUCLEOTIDE SEQUENCE [LARGE SCALE GENOMIC DNA]</scope>
    <source>
        <strain evidence="1 2">PE8-15</strain>
    </source>
</reference>
<evidence type="ECO:0000313" key="2">
    <source>
        <dbReference type="Proteomes" id="UP000065797"/>
    </source>
</evidence>
<name>A0A109FTV1_BACMY</name>
<dbReference type="AlphaFoldDB" id="A0A109FTV1"/>
<gene>
    <name evidence="1" type="ORF">AWW70_03320</name>
</gene>